<dbReference type="InterPro" id="IPR043763">
    <property type="entry name" value="DUF5709"/>
</dbReference>
<dbReference type="EMBL" id="CP073721">
    <property type="protein sequence ID" value="UWZ40855.1"/>
    <property type="molecule type" value="Genomic_DNA"/>
</dbReference>
<evidence type="ECO:0000259" key="2">
    <source>
        <dbReference type="Pfam" id="PF18970"/>
    </source>
</evidence>
<proteinExistence type="predicted"/>
<gene>
    <name evidence="3" type="ORF">Drose_18525</name>
</gene>
<feature type="region of interest" description="Disordered" evidence="1">
    <location>
        <begin position="1"/>
        <end position="59"/>
    </location>
</feature>
<evidence type="ECO:0000313" key="3">
    <source>
        <dbReference type="EMBL" id="UWZ40855.1"/>
    </source>
</evidence>
<evidence type="ECO:0000313" key="4">
    <source>
        <dbReference type="Proteomes" id="UP001058271"/>
    </source>
</evidence>
<sequence length="59" mass="5776">MPSGSPLPCGGRPGGRGGATGRLVEPDEGTEKDMIAYDAGSAGGVPTAEEAAVHEVPGR</sequence>
<reference evidence="3" key="1">
    <citation type="submission" date="2021-04" db="EMBL/GenBank/DDBJ databases">
        <title>Biosynthetic gene clusters of Dactylosporangioum roseum.</title>
        <authorList>
            <person name="Hartkoorn R.C."/>
            <person name="Beaudoing E."/>
            <person name="Hot D."/>
            <person name="Moureu S."/>
        </authorList>
    </citation>
    <scope>NUCLEOTIDE SEQUENCE</scope>
    <source>
        <strain evidence="3">NRRL B-16295</strain>
    </source>
</reference>
<protein>
    <recommendedName>
        <fullName evidence="2">DUF5709 domain-containing protein</fullName>
    </recommendedName>
</protein>
<accession>A0ABY5ZF91</accession>
<dbReference type="Pfam" id="PF18970">
    <property type="entry name" value="DUF5709"/>
    <property type="match status" value="1"/>
</dbReference>
<feature type="domain" description="DUF5709" evidence="2">
    <location>
        <begin position="20"/>
        <end position="57"/>
    </location>
</feature>
<keyword evidence="4" id="KW-1185">Reference proteome</keyword>
<organism evidence="3 4">
    <name type="scientific">Dactylosporangium roseum</name>
    <dbReference type="NCBI Taxonomy" id="47989"/>
    <lineage>
        <taxon>Bacteria</taxon>
        <taxon>Bacillati</taxon>
        <taxon>Actinomycetota</taxon>
        <taxon>Actinomycetes</taxon>
        <taxon>Micromonosporales</taxon>
        <taxon>Micromonosporaceae</taxon>
        <taxon>Dactylosporangium</taxon>
    </lineage>
</organism>
<dbReference type="Proteomes" id="UP001058271">
    <property type="component" value="Chromosome"/>
</dbReference>
<name>A0ABY5ZF91_9ACTN</name>
<feature type="compositionally biased region" description="Low complexity" evidence="1">
    <location>
        <begin position="1"/>
        <end position="10"/>
    </location>
</feature>
<evidence type="ECO:0000256" key="1">
    <source>
        <dbReference type="SAM" id="MobiDB-lite"/>
    </source>
</evidence>
<feature type="compositionally biased region" description="Gly residues" evidence="1">
    <location>
        <begin position="11"/>
        <end position="20"/>
    </location>
</feature>